<reference evidence="1" key="1">
    <citation type="journal article" date="2023" name="IScience">
        <title>Live-bearing cockroach genome reveals convergent evolutionary mechanisms linked to viviparity in insects and beyond.</title>
        <authorList>
            <person name="Fouks B."/>
            <person name="Harrison M.C."/>
            <person name="Mikhailova A.A."/>
            <person name="Marchal E."/>
            <person name="English S."/>
            <person name="Carruthers M."/>
            <person name="Jennings E.C."/>
            <person name="Chiamaka E.L."/>
            <person name="Frigard R.A."/>
            <person name="Pippel M."/>
            <person name="Attardo G.M."/>
            <person name="Benoit J.B."/>
            <person name="Bornberg-Bauer E."/>
            <person name="Tobe S.S."/>
        </authorList>
    </citation>
    <scope>NUCLEOTIDE SEQUENCE</scope>
    <source>
        <strain evidence="1">Stay&amp;Tobe</strain>
    </source>
</reference>
<evidence type="ECO:0000313" key="2">
    <source>
        <dbReference type="Proteomes" id="UP001233999"/>
    </source>
</evidence>
<name>A0AAD8AJ39_DIPPU</name>
<accession>A0AAD8AJ39</accession>
<reference evidence="1" key="2">
    <citation type="submission" date="2023-05" db="EMBL/GenBank/DDBJ databases">
        <authorList>
            <person name="Fouks B."/>
        </authorList>
    </citation>
    <scope>NUCLEOTIDE SEQUENCE</scope>
    <source>
        <strain evidence="1">Stay&amp;Tobe</strain>
        <tissue evidence="1">Testes</tissue>
    </source>
</reference>
<gene>
    <name evidence="1" type="ORF">L9F63_010385</name>
</gene>
<protein>
    <submittedName>
        <fullName evidence="1">Uncharacterized protein</fullName>
    </submittedName>
</protein>
<evidence type="ECO:0000313" key="1">
    <source>
        <dbReference type="EMBL" id="KAJ9599117.1"/>
    </source>
</evidence>
<comment type="caution">
    <text evidence="1">The sequence shown here is derived from an EMBL/GenBank/DDBJ whole genome shotgun (WGS) entry which is preliminary data.</text>
</comment>
<sequence>MYYLLSNEYARIWEEEHKAYDQVQHPHHDPSQTNVGAIKFNDIFKKKYMLQGKRVKRISFRTPVPPDVL</sequence>
<dbReference type="AlphaFoldDB" id="A0AAD8AJ39"/>
<proteinExistence type="predicted"/>
<dbReference type="EMBL" id="JASPKZ010000831">
    <property type="protein sequence ID" value="KAJ9599117.1"/>
    <property type="molecule type" value="Genomic_DNA"/>
</dbReference>
<organism evidence="1 2">
    <name type="scientific">Diploptera punctata</name>
    <name type="common">Pacific beetle cockroach</name>
    <dbReference type="NCBI Taxonomy" id="6984"/>
    <lineage>
        <taxon>Eukaryota</taxon>
        <taxon>Metazoa</taxon>
        <taxon>Ecdysozoa</taxon>
        <taxon>Arthropoda</taxon>
        <taxon>Hexapoda</taxon>
        <taxon>Insecta</taxon>
        <taxon>Pterygota</taxon>
        <taxon>Neoptera</taxon>
        <taxon>Polyneoptera</taxon>
        <taxon>Dictyoptera</taxon>
        <taxon>Blattodea</taxon>
        <taxon>Blaberoidea</taxon>
        <taxon>Blaberidae</taxon>
        <taxon>Diplopterinae</taxon>
        <taxon>Diploptera</taxon>
    </lineage>
</organism>
<keyword evidence="2" id="KW-1185">Reference proteome</keyword>
<dbReference type="Proteomes" id="UP001233999">
    <property type="component" value="Unassembled WGS sequence"/>
</dbReference>